<evidence type="ECO:0000256" key="4">
    <source>
        <dbReference type="ARBA" id="ARBA00023186"/>
    </source>
</evidence>
<evidence type="ECO:0000256" key="2">
    <source>
        <dbReference type="ARBA" id="ARBA00022741"/>
    </source>
</evidence>
<dbReference type="PRINTS" id="PR00775">
    <property type="entry name" value="HEATSHOCK90"/>
</dbReference>
<keyword evidence="4" id="KW-0143">Chaperone</keyword>
<feature type="non-terminal residue" evidence="5">
    <location>
        <position position="102"/>
    </location>
</feature>
<dbReference type="InterPro" id="IPR020575">
    <property type="entry name" value="Hsp90_N"/>
</dbReference>
<accession>F3CFP4</accession>
<dbReference type="HOGENOM" id="CLU_172942_0_0_6"/>
<dbReference type="Pfam" id="PF13589">
    <property type="entry name" value="HATPase_c_3"/>
    <property type="match status" value="1"/>
</dbReference>
<keyword evidence="3" id="KW-0067">ATP-binding</keyword>
<proteinExistence type="inferred from homology"/>
<keyword evidence="5" id="KW-0346">Stress response</keyword>
<dbReference type="InterPro" id="IPR001404">
    <property type="entry name" value="Hsp90_fam"/>
</dbReference>
<dbReference type="GO" id="GO:0016887">
    <property type="term" value="F:ATP hydrolysis activity"/>
    <property type="evidence" value="ECO:0007669"/>
    <property type="project" value="InterPro"/>
</dbReference>
<comment type="caution">
    <text evidence="5">The sequence shown here is derived from an EMBL/GenBank/DDBJ whole genome shotgun (WGS) entry which is preliminary data.</text>
</comment>
<dbReference type="GO" id="GO:0051082">
    <property type="term" value="F:unfolded protein binding"/>
    <property type="evidence" value="ECO:0007669"/>
    <property type="project" value="InterPro"/>
</dbReference>
<dbReference type="Gene3D" id="3.30.565.10">
    <property type="entry name" value="Histidine kinase-like ATPase, C-terminal domain"/>
    <property type="match status" value="1"/>
</dbReference>
<reference evidence="5 6" key="1">
    <citation type="journal article" date="2011" name="PLoS Pathog.">
        <title>Dynamic evolution of pathogenicity revealed by sequencing and comparative genomics of 19 Pseudomonas syringae isolates.</title>
        <authorList>
            <person name="Baltrus D.A."/>
            <person name="Nishimura M.T."/>
            <person name="Romanchuk A."/>
            <person name="Chang J.H."/>
            <person name="Mukhtar M.S."/>
            <person name="Cherkis K."/>
            <person name="Roach J."/>
            <person name="Grant S.R."/>
            <person name="Jones C.D."/>
            <person name="Dangl J.L."/>
        </authorList>
    </citation>
    <scope>NUCLEOTIDE SEQUENCE [LARGE SCALE GENOMIC DNA]</scope>
    <source>
        <strain evidence="6">race 4</strain>
    </source>
</reference>
<dbReference type="PROSITE" id="PS00298">
    <property type="entry name" value="HSP90"/>
    <property type="match status" value="1"/>
</dbReference>
<organism evidence="5 6">
    <name type="scientific">Pseudomonas savastanoi pv. glycinea str. race 4</name>
    <dbReference type="NCBI Taxonomy" id="875330"/>
    <lineage>
        <taxon>Bacteria</taxon>
        <taxon>Pseudomonadati</taxon>
        <taxon>Pseudomonadota</taxon>
        <taxon>Gammaproteobacteria</taxon>
        <taxon>Pseudomonadales</taxon>
        <taxon>Pseudomonadaceae</taxon>
        <taxon>Pseudomonas</taxon>
    </lineage>
</organism>
<dbReference type="AlphaFoldDB" id="F3CFP4"/>
<dbReference type="EMBL" id="ADWY01002349">
    <property type="protein sequence ID" value="EGH18086.1"/>
    <property type="molecule type" value="Genomic_DNA"/>
</dbReference>
<evidence type="ECO:0000313" key="5">
    <source>
        <dbReference type="EMBL" id="EGH18086.1"/>
    </source>
</evidence>
<evidence type="ECO:0000313" key="6">
    <source>
        <dbReference type="Proteomes" id="UP000005466"/>
    </source>
</evidence>
<dbReference type="InterPro" id="IPR036890">
    <property type="entry name" value="HATPase_C_sf"/>
</dbReference>
<dbReference type="InterPro" id="IPR019805">
    <property type="entry name" value="Heat_shock_protein_90_CS"/>
</dbReference>
<keyword evidence="2" id="KW-0547">Nucleotide-binding</keyword>
<dbReference type="GO" id="GO:0140662">
    <property type="term" value="F:ATP-dependent protein folding chaperone"/>
    <property type="evidence" value="ECO:0007669"/>
    <property type="project" value="InterPro"/>
</dbReference>
<sequence>EVKQLLHLMIHSLYSNKEIFLRELISNASDAVDKLRFEALSKPELLEGGAELKIRVSFDKDAKTVTLEDNGIGMSREDVITHLGTIAKSGTADFMKNLSGDE</sequence>
<name>F3CFP4_PSESG</name>
<dbReference type="Proteomes" id="UP000005466">
    <property type="component" value="Unassembled WGS sequence"/>
</dbReference>
<dbReference type="PANTHER" id="PTHR11528">
    <property type="entry name" value="HEAT SHOCK PROTEIN 90 FAMILY MEMBER"/>
    <property type="match status" value="1"/>
</dbReference>
<evidence type="ECO:0000256" key="3">
    <source>
        <dbReference type="ARBA" id="ARBA00022840"/>
    </source>
</evidence>
<dbReference type="SUPFAM" id="SSF55874">
    <property type="entry name" value="ATPase domain of HSP90 chaperone/DNA topoisomerase II/histidine kinase"/>
    <property type="match status" value="1"/>
</dbReference>
<gene>
    <name evidence="5" type="ORF">Pgy4_34571</name>
</gene>
<dbReference type="GO" id="GO:0005524">
    <property type="term" value="F:ATP binding"/>
    <property type="evidence" value="ECO:0007669"/>
    <property type="project" value="UniProtKB-KW"/>
</dbReference>
<feature type="non-terminal residue" evidence="5">
    <location>
        <position position="1"/>
    </location>
</feature>
<evidence type="ECO:0000256" key="1">
    <source>
        <dbReference type="ARBA" id="ARBA00008239"/>
    </source>
</evidence>
<protein>
    <submittedName>
        <fullName evidence="5">Heat shock protein 90</fullName>
    </submittedName>
</protein>
<comment type="similarity">
    <text evidence="1">Belongs to the heat shock protein 90 family.</text>
</comment>